<feature type="transmembrane region" description="Helical" evidence="6">
    <location>
        <begin position="296"/>
        <end position="315"/>
    </location>
</feature>
<dbReference type="PANTHER" id="PTHR35007">
    <property type="entry name" value="INTEGRAL MEMBRANE PROTEIN-RELATED"/>
    <property type="match status" value="1"/>
</dbReference>
<dbReference type="Gene3D" id="1.20.81.30">
    <property type="entry name" value="Type II secretion system (T2SS), domain F"/>
    <property type="match status" value="1"/>
</dbReference>
<dbReference type="InterPro" id="IPR018076">
    <property type="entry name" value="T2SS_GspF_dom"/>
</dbReference>
<dbReference type="Proteomes" id="UP000051861">
    <property type="component" value="Unassembled WGS sequence"/>
</dbReference>
<evidence type="ECO:0000256" key="6">
    <source>
        <dbReference type="SAM" id="Phobius"/>
    </source>
</evidence>
<evidence type="ECO:0000256" key="1">
    <source>
        <dbReference type="ARBA" id="ARBA00004651"/>
    </source>
</evidence>
<comment type="subcellular location">
    <subcellularLocation>
        <location evidence="1">Cell membrane</location>
        <topology evidence="1">Multi-pass membrane protein</topology>
    </subcellularLocation>
</comment>
<keyword evidence="3 6" id="KW-0812">Transmembrane</keyword>
<evidence type="ECO:0000256" key="5">
    <source>
        <dbReference type="ARBA" id="ARBA00023136"/>
    </source>
</evidence>
<evidence type="ECO:0000256" key="4">
    <source>
        <dbReference type="ARBA" id="ARBA00022989"/>
    </source>
</evidence>
<dbReference type="PANTHER" id="PTHR35007:SF1">
    <property type="entry name" value="PILUS ASSEMBLY PROTEIN"/>
    <property type="match status" value="1"/>
</dbReference>
<organism evidence="8 9">
    <name type="scientific">candidate division WOR-1 bacterium DG_54_3</name>
    <dbReference type="NCBI Taxonomy" id="1703775"/>
    <lineage>
        <taxon>Bacteria</taxon>
        <taxon>Bacillati</taxon>
        <taxon>Saganbacteria</taxon>
    </lineage>
</organism>
<gene>
    <name evidence="8" type="ORF">AMJ44_08155</name>
</gene>
<name>A0A0S7XVY4_UNCSA</name>
<dbReference type="AlphaFoldDB" id="A0A0S7XVY4"/>
<proteinExistence type="predicted"/>
<feature type="transmembrane region" description="Helical" evidence="6">
    <location>
        <begin position="6"/>
        <end position="24"/>
    </location>
</feature>
<dbReference type="InterPro" id="IPR042094">
    <property type="entry name" value="T2SS_GspF_sf"/>
</dbReference>
<keyword evidence="2" id="KW-1003">Cell membrane</keyword>
<keyword evidence="5 6" id="KW-0472">Membrane</keyword>
<protein>
    <recommendedName>
        <fullName evidence="7">Type II secretion system protein GspF domain-containing protein</fullName>
    </recommendedName>
</protein>
<evidence type="ECO:0000313" key="8">
    <source>
        <dbReference type="EMBL" id="KPJ66606.1"/>
    </source>
</evidence>
<feature type="transmembrane region" description="Helical" evidence="6">
    <location>
        <begin position="94"/>
        <end position="112"/>
    </location>
</feature>
<feature type="domain" description="Type II secretion system protein GspF" evidence="7">
    <location>
        <begin position="156"/>
        <end position="280"/>
    </location>
</feature>
<dbReference type="GO" id="GO:0005886">
    <property type="term" value="C:plasma membrane"/>
    <property type="evidence" value="ECO:0007669"/>
    <property type="project" value="UniProtKB-SubCell"/>
</dbReference>
<keyword evidence="4 6" id="KW-1133">Transmembrane helix</keyword>
<comment type="caution">
    <text evidence="8">The sequence shown here is derived from an EMBL/GenBank/DDBJ whole genome shotgun (WGS) entry which is preliminary data.</text>
</comment>
<sequence>MLYHIAFAVFSAAFLSAVAVYLVLSEKVGMRNRRVRRRLEFLASETATEEEIVYPLLRDDKLSEIPAMNRLLSKFRFSQNLQRLLDQAGVPAKAGALVLGMLSLGGLVFLLVENFLNNLLFAFVAAPIAGSLPYIYVRRKRTKRREEFESLLPEAIELMTNALKSGFSLESSLTMVAREIPDPLGIEFAVASEEQNLGVGLSEALSNMEKRVQSEDLGLFVTALLIQKKTGGNLAEILEKIGNTIRERFTLRREVKIFTAHGRLSGFTLVLLPILMAVIIFILNPEYLKVLLTERMGNYLLGAAVIMQIVGIWVISRIVNIRI</sequence>
<dbReference type="EMBL" id="LIZX01000077">
    <property type="protein sequence ID" value="KPJ66606.1"/>
    <property type="molecule type" value="Genomic_DNA"/>
</dbReference>
<evidence type="ECO:0000259" key="7">
    <source>
        <dbReference type="Pfam" id="PF00482"/>
    </source>
</evidence>
<evidence type="ECO:0000313" key="9">
    <source>
        <dbReference type="Proteomes" id="UP000051861"/>
    </source>
</evidence>
<dbReference type="Pfam" id="PF00482">
    <property type="entry name" value="T2SSF"/>
    <property type="match status" value="1"/>
</dbReference>
<evidence type="ECO:0000256" key="3">
    <source>
        <dbReference type="ARBA" id="ARBA00022692"/>
    </source>
</evidence>
<reference evidence="8 9" key="1">
    <citation type="journal article" date="2015" name="Microbiome">
        <title>Genomic resolution of linkages in carbon, nitrogen, and sulfur cycling among widespread estuary sediment bacteria.</title>
        <authorList>
            <person name="Baker B.J."/>
            <person name="Lazar C.S."/>
            <person name="Teske A.P."/>
            <person name="Dick G.J."/>
        </authorList>
    </citation>
    <scope>NUCLEOTIDE SEQUENCE [LARGE SCALE GENOMIC DNA]</scope>
    <source>
        <strain evidence="8">DG_54_3</strain>
    </source>
</reference>
<accession>A0A0S7XVY4</accession>
<feature type="transmembrane region" description="Helical" evidence="6">
    <location>
        <begin position="264"/>
        <end position="284"/>
    </location>
</feature>
<evidence type="ECO:0000256" key="2">
    <source>
        <dbReference type="ARBA" id="ARBA00022475"/>
    </source>
</evidence>
<feature type="transmembrane region" description="Helical" evidence="6">
    <location>
        <begin position="118"/>
        <end position="137"/>
    </location>
</feature>